<dbReference type="EMBL" id="JANKJG010000005">
    <property type="protein sequence ID" value="MCR8826634.1"/>
    <property type="molecule type" value="Genomic_DNA"/>
</dbReference>
<gene>
    <name evidence="1" type="ORF">NTA49_08800</name>
</gene>
<sequence length="192" mass="21369">MIRSIAATRSFSRSQAAPCLRLSLTVLLLLLFTLPGHADIRPFVGTYEGAADVLSADGTVQTRDMSVEIGATEKGFSVRWSSTRTRDDGREKSKAYTIRFVPSARDGIFAAAMGRNVFGHDVQLDPMEGEPYVWARLAGDTLSIYSLFVTDEGGYEIQQFDRTLVDEGLRLEFQRLRNGVPMRSVSTVLRRQ</sequence>
<dbReference type="RefSeq" id="WP_258294344.1">
    <property type="nucleotide sequence ID" value="NZ_JANKJG010000005.1"/>
</dbReference>
<name>A0ABT1Z0I0_9RHOB</name>
<evidence type="ECO:0000313" key="1">
    <source>
        <dbReference type="EMBL" id="MCR8826634.1"/>
    </source>
</evidence>
<protein>
    <submittedName>
        <fullName evidence="1">Uncharacterized protein</fullName>
    </submittedName>
</protein>
<keyword evidence="2" id="KW-1185">Reference proteome</keyword>
<reference evidence="1" key="1">
    <citation type="submission" date="2022-07" db="EMBL/GenBank/DDBJ databases">
        <title>Pseudosulfitobacter sp. strain AP-MA-4, whole genome sequence.</title>
        <authorList>
            <person name="Jiang Y."/>
        </authorList>
    </citation>
    <scope>NUCLEOTIDE SEQUENCE</scope>
    <source>
        <strain evidence="1">AP-MA-4</strain>
    </source>
</reference>
<dbReference type="Proteomes" id="UP001165396">
    <property type="component" value="Unassembled WGS sequence"/>
</dbReference>
<organism evidence="1 2">
    <name type="scientific">Pseudosulfitobacter koreensis</name>
    <dbReference type="NCBI Taxonomy" id="2968472"/>
    <lineage>
        <taxon>Bacteria</taxon>
        <taxon>Pseudomonadati</taxon>
        <taxon>Pseudomonadota</taxon>
        <taxon>Alphaproteobacteria</taxon>
        <taxon>Rhodobacterales</taxon>
        <taxon>Roseobacteraceae</taxon>
        <taxon>Pseudosulfitobacter</taxon>
    </lineage>
</organism>
<evidence type="ECO:0000313" key="2">
    <source>
        <dbReference type="Proteomes" id="UP001165396"/>
    </source>
</evidence>
<comment type="caution">
    <text evidence="1">The sequence shown here is derived from an EMBL/GenBank/DDBJ whole genome shotgun (WGS) entry which is preliminary data.</text>
</comment>
<proteinExistence type="predicted"/>
<accession>A0ABT1Z0I0</accession>